<proteinExistence type="predicted"/>
<organism evidence="2 3">
    <name type="scientific">Agrococcus sediminis</name>
    <dbReference type="NCBI Taxonomy" id="2599924"/>
    <lineage>
        <taxon>Bacteria</taxon>
        <taxon>Bacillati</taxon>
        <taxon>Actinomycetota</taxon>
        <taxon>Actinomycetes</taxon>
        <taxon>Micrococcales</taxon>
        <taxon>Microbacteriaceae</taxon>
        <taxon>Agrococcus</taxon>
    </lineage>
</organism>
<gene>
    <name evidence="2" type="ORF">FQ330_06950</name>
</gene>
<name>A0A5M8QFS0_9MICO</name>
<dbReference type="AlphaFoldDB" id="A0A5M8QFS0"/>
<dbReference type="Pfam" id="PF11292">
    <property type="entry name" value="DUF3093"/>
    <property type="match status" value="1"/>
</dbReference>
<evidence type="ECO:0000313" key="2">
    <source>
        <dbReference type="EMBL" id="KAA6433804.1"/>
    </source>
</evidence>
<reference evidence="2 3" key="1">
    <citation type="submission" date="2019-08" db="EMBL/GenBank/DDBJ databases">
        <title>Agrococcus lahaulensis sp. nov., isolated from a cold desert of the Indian Himalayas.</title>
        <authorList>
            <person name="Qu J.H."/>
        </authorList>
    </citation>
    <scope>NUCLEOTIDE SEQUENCE [LARGE SCALE GENOMIC DNA]</scope>
    <source>
        <strain evidence="2 3">NS18</strain>
    </source>
</reference>
<evidence type="ECO:0000256" key="1">
    <source>
        <dbReference type="SAM" id="Phobius"/>
    </source>
</evidence>
<dbReference type="Proteomes" id="UP000323221">
    <property type="component" value="Unassembled WGS sequence"/>
</dbReference>
<keyword evidence="3" id="KW-1185">Reference proteome</keyword>
<sequence length="183" mass="19181">MRTSTCCIAVEASRGGWASGTGALGAREDGGMDPASSSYRERLTPPWWLPLLLLLIVPAALLVFLPVDLGVGVGVAAVLYLGIVTALWVGAPVVEVRDGMLHAGRARIATALLGAPEALRGDEARAAMRAEWDPASHHVISPWTRGLVRVAVDDESDPTPSWVMSSRRPGRLAAAIDAARASA</sequence>
<protein>
    <submittedName>
        <fullName evidence="2">DUF3093 family protein</fullName>
    </submittedName>
</protein>
<feature type="transmembrane region" description="Helical" evidence="1">
    <location>
        <begin position="71"/>
        <end position="91"/>
    </location>
</feature>
<keyword evidence="1" id="KW-0472">Membrane</keyword>
<keyword evidence="1" id="KW-1133">Transmembrane helix</keyword>
<evidence type="ECO:0000313" key="3">
    <source>
        <dbReference type="Proteomes" id="UP000323221"/>
    </source>
</evidence>
<dbReference type="EMBL" id="VOIR01000013">
    <property type="protein sequence ID" value="KAA6433804.1"/>
    <property type="molecule type" value="Genomic_DNA"/>
</dbReference>
<keyword evidence="1" id="KW-0812">Transmembrane</keyword>
<feature type="transmembrane region" description="Helical" evidence="1">
    <location>
        <begin position="47"/>
        <end position="65"/>
    </location>
</feature>
<accession>A0A5M8QFS0</accession>
<dbReference type="OrthoDB" id="3217020at2"/>
<comment type="caution">
    <text evidence="2">The sequence shown here is derived from an EMBL/GenBank/DDBJ whole genome shotgun (WGS) entry which is preliminary data.</text>
</comment>
<dbReference type="InterPro" id="IPR021443">
    <property type="entry name" value="DUF3093"/>
</dbReference>